<evidence type="ECO:0000313" key="2">
    <source>
        <dbReference type="EMBL" id="OGI56353.1"/>
    </source>
</evidence>
<organism evidence="2 3">
    <name type="scientific">Candidatus Muproteobacteria bacterium RBG_19FT_COMBO_61_10</name>
    <dbReference type="NCBI Taxonomy" id="1817761"/>
    <lineage>
        <taxon>Bacteria</taxon>
        <taxon>Pseudomonadati</taxon>
        <taxon>Pseudomonadota</taxon>
        <taxon>Candidatus Muproteobacteria</taxon>
    </lineage>
</organism>
<dbReference type="PANTHER" id="PTHR35841">
    <property type="entry name" value="PHOSPHONATES-BINDING PERIPLASMIC PROTEIN"/>
    <property type="match status" value="1"/>
</dbReference>
<dbReference type="Proteomes" id="UP000177950">
    <property type="component" value="Unassembled WGS sequence"/>
</dbReference>
<proteinExistence type="predicted"/>
<dbReference type="PANTHER" id="PTHR35841:SF1">
    <property type="entry name" value="PHOSPHONATES-BINDING PERIPLASMIC PROTEIN"/>
    <property type="match status" value="1"/>
</dbReference>
<evidence type="ECO:0000256" key="1">
    <source>
        <dbReference type="SAM" id="SignalP"/>
    </source>
</evidence>
<comment type="caution">
    <text evidence="2">The sequence shown here is derived from an EMBL/GenBank/DDBJ whole genome shotgun (WGS) entry which is preliminary data.</text>
</comment>
<dbReference type="Pfam" id="PF12974">
    <property type="entry name" value="Phosphonate-bd"/>
    <property type="match status" value="1"/>
</dbReference>
<dbReference type="EMBL" id="MFSV01000192">
    <property type="protein sequence ID" value="OGI56353.1"/>
    <property type="molecule type" value="Genomic_DNA"/>
</dbReference>
<sequence length="278" mass="30811">MRTGLSRTMAFCLLSGVAIFGADASRAQAIAIEFGVAPQHSAGDLSKRWTPVFQYLSRKTGYDVRFRTGQDVPTYQRQCIDGKYDMIYINPYHYANLIRPKSGYEAFAQEKGGKLVGAVVVRKDSPYRTLRDLQGKNFAFPGRTAIVATLMPLAAFRASGTSVQEHYVSSHESAFHAVAKGLYDGGGGDMKTLNNMKPELRDQLRVLWTATPLPPLVFAAHPRVPKQVVRRVQAAMIAMDHDPAAVRLLQSLDFKGIVAARDSDYDAVRKLKLEVPRH</sequence>
<name>A0A1F6UG65_9PROT</name>
<feature type="chain" id="PRO_5009527001" description="Phosphate ABC transporter substrate-binding protein" evidence="1">
    <location>
        <begin position="25"/>
        <end position="278"/>
    </location>
</feature>
<gene>
    <name evidence="2" type="ORF">A2V58_06270</name>
</gene>
<dbReference type="SUPFAM" id="SSF53850">
    <property type="entry name" value="Periplasmic binding protein-like II"/>
    <property type="match status" value="1"/>
</dbReference>
<protein>
    <recommendedName>
        <fullName evidence="4">Phosphate ABC transporter substrate-binding protein</fullName>
    </recommendedName>
</protein>
<reference evidence="2 3" key="1">
    <citation type="journal article" date="2016" name="Nat. Commun.">
        <title>Thousands of microbial genomes shed light on interconnected biogeochemical processes in an aquifer system.</title>
        <authorList>
            <person name="Anantharaman K."/>
            <person name="Brown C.T."/>
            <person name="Hug L.A."/>
            <person name="Sharon I."/>
            <person name="Castelle C.J."/>
            <person name="Probst A.J."/>
            <person name="Thomas B.C."/>
            <person name="Singh A."/>
            <person name="Wilkins M.J."/>
            <person name="Karaoz U."/>
            <person name="Brodie E.L."/>
            <person name="Williams K.H."/>
            <person name="Hubbard S.S."/>
            <person name="Banfield J.F."/>
        </authorList>
    </citation>
    <scope>NUCLEOTIDE SEQUENCE [LARGE SCALE GENOMIC DNA]</scope>
</reference>
<dbReference type="AlphaFoldDB" id="A0A1F6UG65"/>
<feature type="signal peptide" evidence="1">
    <location>
        <begin position="1"/>
        <end position="24"/>
    </location>
</feature>
<evidence type="ECO:0008006" key="4">
    <source>
        <dbReference type="Google" id="ProtNLM"/>
    </source>
</evidence>
<dbReference type="Gene3D" id="3.40.190.10">
    <property type="entry name" value="Periplasmic binding protein-like II"/>
    <property type="match status" value="2"/>
</dbReference>
<evidence type="ECO:0000313" key="3">
    <source>
        <dbReference type="Proteomes" id="UP000177950"/>
    </source>
</evidence>
<accession>A0A1F6UG65</accession>
<keyword evidence="1" id="KW-0732">Signal</keyword>